<protein>
    <submittedName>
        <fullName evidence="2">Uncharacterized protein</fullName>
    </submittedName>
</protein>
<comment type="caution">
    <text evidence="2">The sequence shown here is derived from an EMBL/GenBank/DDBJ whole genome shotgun (WGS) entry which is preliminary data.</text>
</comment>
<keyword evidence="1" id="KW-0175">Coiled coil</keyword>
<name>A0A8T5GEW4_9ARCH</name>
<evidence type="ECO:0000313" key="2">
    <source>
        <dbReference type="EMBL" id="MBT4870543.1"/>
    </source>
</evidence>
<feature type="coiled-coil region" evidence="1">
    <location>
        <begin position="26"/>
        <end position="88"/>
    </location>
</feature>
<dbReference type="Proteomes" id="UP000722459">
    <property type="component" value="Unassembled WGS sequence"/>
</dbReference>
<gene>
    <name evidence="2" type="ORF">HON47_03150</name>
</gene>
<organism evidence="2 3">
    <name type="scientific">Candidatus Iainarchaeum sp</name>
    <dbReference type="NCBI Taxonomy" id="3101447"/>
    <lineage>
        <taxon>Archaea</taxon>
        <taxon>Candidatus Iainarchaeota</taxon>
        <taxon>Candidatus Iainarchaeia</taxon>
        <taxon>Candidatus Iainarchaeales</taxon>
        <taxon>Candidatus Iainarchaeaceae</taxon>
        <taxon>Candidatus Iainarchaeum</taxon>
    </lineage>
</organism>
<accession>A0A8T5GEW4</accession>
<evidence type="ECO:0000313" key="3">
    <source>
        <dbReference type="Proteomes" id="UP000722459"/>
    </source>
</evidence>
<sequence>MPRQIKINPEIRKRAVARKASIAKKLIEVKSQRTQLTESLREVRQREARFRTTAKRLAKTLQKQNVALDRLTKRLETLQDTVIAIKGDISARKLRKKPTSATQLAILSKKQKEIPTTRRQISALKRAIKQNETSQRANGNNLRAAQTEVGNILKSGERINARLKKLTGN</sequence>
<evidence type="ECO:0000256" key="1">
    <source>
        <dbReference type="SAM" id="Coils"/>
    </source>
</evidence>
<proteinExistence type="predicted"/>
<dbReference type="EMBL" id="JABJNZ010000045">
    <property type="protein sequence ID" value="MBT4870543.1"/>
    <property type="molecule type" value="Genomic_DNA"/>
</dbReference>
<reference evidence="2" key="1">
    <citation type="journal article" date="2021" name="ISME J.">
        <title>Mercury methylation by metabolically versatile and cosmopolitan marine bacteria.</title>
        <authorList>
            <person name="Lin H."/>
            <person name="Ascher D.B."/>
            <person name="Myung Y."/>
            <person name="Lamborg C.H."/>
            <person name="Hallam S.J."/>
            <person name="Gionfriddo C.M."/>
            <person name="Holt K.E."/>
            <person name="Moreau J.W."/>
        </authorList>
    </citation>
    <scope>NUCLEOTIDE SEQUENCE</scope>
    <source>
        <strain evidence="2">SI075_bin30</strain>
    </source>
</reference>
<dbReference type="AlphaFoldDB" id="A0A8T5GEW4"/>